<sequence>MTSEDESDEKPLDDLPLSLDAILGVSASYRRRALLKYLWDQPDNVGSFEEAIQHTIAELGQ</sequence>
<evidence type="ECO:0000313" key="2">
    <source>
        <dbReference type="Proteomes" id="UP001321018"/>
    </source>
</evidence>
<accession>A0AAP3E2L2</accession>
<dbReference type="RefSeq" id="WP_338004606.1">
    <property type="nucleotide sequence ID" value="NZ_JAOPKA010000010.1"/>
</dbReference>
<protein>
    <submittedName>
        <fullName evidence="1">Uncharacterized protein</fullName>
    </submittedName>
</protein>
<proteinExistence type="predicted"/>
<evidence type="ECO:0000313" key="1">
    <source>
        <dbReference type="EMBL" id="MCU4742791.1"/>
    </source>
</evidence>
<dbReference type="EMBL" id="JAOPKA010000010">
    <property type="protein sequence ID" value="MCU4742791.1"/>
    <property type="molecule type" value="Genomic_DNA"/>
</dbReference>
<comment type="caution">
    <text evidence="1">The sequence shown here is derived from an EMBL/GenBank/DDBJ whole genome shotgun (WGS) entry which is preliminary data.</text>
</comment>
<dbReference type="AlphaFoldDB" id="A0AAP3E2L2"/>
<organism evidence="1 2">
    <name type="scientific">Natronoglomus mannanivorans</name>
    <dbReference type="NCBI Taxonomy" id="2979990"/>
    <lineage>
        <taxon>Archaea</taxon>
        <taxon>Methanobacteriati</taxon>
        <taxon>Methanobacteriota</taxon>
        <taxon>Stenosarchaea group</taxon>
        <taxon>Halobacteria</taxon>
        <taxon>Halobacteriales</taxon>
        <taxon>Natrialbaceae</taxon>
        <taxon>Natronoglomus</taxon>
    </lineage>
</organism>
<gene>
    <name evidence="1" type="ORF">OB960_15475</name>
</gene>
<name>A0AAP3E2L2_9EURY</name>
<dbReference type="Proteomes" id="UP001321018">
    <property type="component" value="Unassembled WGS sequence"/>
</dbReference>
<reference evidence="1" key="1">
    <citation type="submission" date="2022-09" db="EMBL/GenBank/DDBJ databases">
        <title>Enrichment on poylsaccharides allowed isolation of novel metabolic and taxonomic groups of Haloarchaea.</title>
        <authorList>
            <person name="Sorokin D.Y."/>
            <person name="Elcheninov A.G."/>
            <person name="Khizhniak T.V."/>
            <person name="Kolganova T.V."/>
            <person name="Kublanov I.V."/>
        </authorList>
    </citation>
    <scope>NUCLEOTIDE SEQUENCE</scope>
    <source>
        <strain evidence="1">AArc-xg1-1</strain>
    </source>
</reference>